<gene>
    <name evidence="1" type="ORF">CLUMA_CG019384</name>
</gene>
<protein>
    <submittedName>
        <fullName evidence="1">CLUMA_CG019384, isoform A</fullName>
    </submittedName>
</protein>
<proteinExistence type="predicted"/>
<dbReference type="Proteomes" id="UP000183832">
    <property type="component" value="Unassembled WGS sequence"/>
</dbReference>
<dbReference type="EMBL" id="CVRI01000066">
    <property type="protein sequence ID" value="CRL06279.1"/>
    <property type="molecule type" value="Genomic_DNA"/>
</dbReference>
<dbReference type="AlphaFoldDB" id="A0A1J1J1K5"/>
<organism evidence="1 2">
    <name type="scientific">Clunio marinus</name>
    <dbReference type="NCBI Taxonomy" id="568069"/>
    <lineage>
        <taxon>Eukaryota</taxon>
        <taxon>Metazoa</taxon>
        <taxon>Ecdysozoa</taxon>
        <taxon>Arthropoda</taxon>
        <taxon>Hexapoda</taxon>
        <taxon>Insecta</taxon>
        <taxon>Pterygota</taxon>
        <taxon>Neoptera</taxon>
        <taxon>Endopterygota</taxon>
        <taxon>Diptera</taxon>
        <taxon>Nematocera</taxon>
        <taxon>Chironomoidea</taxon>
        <taxon>Chironomidae</taxon>
        <taxon>Clunio</taxon>
    </lineage>
</organism>
<keyword evidence="2" id="KW-1185">Reference proteome</keyword>
<evidence type="ECO:0000313" key="2">
    <source>
        <dbReference type="Proteomes" id="UP000183832"/>
    </source>
</evidence>
<accession>A0A1J1J1K5</accession>
<reference evidence="1 2" key="1">
    <citation type="submission" date="2015-04" db="EMBL/GenBank/DDBJ databases">
        <authorList>
            <person name="Syromyatnikov M.Y."/>
            <person name="Popov V.N."/>
        </authorList>
    </citation>
    <scope>NUCLEOTIDE SEQUENCE [LARGE SCALE GENOMIC DNA]</scope>
</reference>
<dbReference type="OrthoDB" id="10559737at2759"/>
<sequence length="67" mass="7486">MDPKQQQQYCAAPDMMVQSASTGPKSKAQLNSGNYINVVPMAVVNSGVQYHHRSRKYPPPQMTSDYQ</sequence>
<evidence type="ECO:0000313" key="1">
    <source>
        <dbReference type="EMBL" id="CRL06279.1"/>
    </source>
</evidence>
<name>A0A1J1J1K5_9DIPT</name>